<feature type="region of interest" description="Disordered" evidence="11">
    <location>
        <begin position="167"/>
        <end position="236"/>
    </location>
</feature>
<dbReference type="GO" id="GO:0005886">
    <property type="term" value="C:plasma membrane"/>
    <property type="evidence" value="ECO:0007669"/>
    <property type="project" value="UniProtKB-SubCell"/>
</dbReference>
<evidence type="ECO:0000256" key="2">
    <source>
        <dbReference type="ARBA" id="ARBA00006555"/>
    </source>
</evidence>
<dbReference type="InterPro" id="IPR003538">
    <property type="entry name" value="TonB"/>
</dbReference>
<proteinExistence type="inferred from homology"/>
<dbReference type="SUPFAM" id="SSF74653">
    <property type="entry name" value="TolA/TonB C-terminal domain"/>
    <property type="match status" value="1"/>
</dbReference>
<evidence type="ECO:0000313" key="14">
    <source>
        <dbReference type="Proteomes" id="UP000560000"/>
    </source>
</evidence>
<dbReference type="InterPro" id="IPR006260">
    <property type="entry name" value="TonB/TolA_C"/>
</dbReference>
<comment type="caution">
    <text evidence="13">The sequence shown here is derived from an EMBL/GenBank/DDBJ whole genome shotgun (WGS) entry which is preliminary data.</text>
</comment>
<dbReference type="GO" id="GO:0031992">
    <property type="term" value="F:energy transducer activity"/>
    <property type="evidence" value="ECO:0007669"/>
    <property type="project" value="InterPro"/>
</dbReference>
<dbReference type="GO" id="GO:0055085">
    <property type="term" value="P:transmembrane transport"/>
    <property type="evidence" value="ECO:0007669"/>
    <property type="project" value="InterPro"/>
</dbReference>
<keyword evidence="5 10" id="KW-0997">Cell inner membrane</keyword>
<comment type="function">
    <text evidence="10">Interacts with outer membrane receptor proteins that carry out high-affinity binding and energy dependent uptake into the periplasmic space of specific substrates. It could act to transduce energy from the cytoplasmic membrane to specific energy-requiring processes in the outer membrane, resulting in the release into the periplasm of ligands bound by these outer membrane proteins.</text>
</comment>
<evidence type="ECO:0000256" key="1">
    <source>
        <dbReference type="ARBA" id="ARBA00004383"/>
    </source>
</evidence>
<feature type="domain" description="TonB C-terminal" evidence="12">
    <location>
        <begin position="233"/>
        <end position="322"/>
    </location>
</feature>
<organism evidence="13 14">
    <name type="scientific">Oleiagrimonas soli</name>
    <dbReference type="NCBI Taxonomy" id="1543381"/>
    <lineage>
        <taxon>Bacteria</taxon>
        <taxon>Pseudomonadati</taxon>
        <taxon>Pseudomonadota</taxon>
        <taxon>Gammaproteobacteria</taxon>
        <taxon>Lysobacterales</taxon>
        <taxon>Rhodanobacteraceae</taxon>
        <taxon>Oleiagrimonas</taxon>
    </lineage>
</organism>
<dbReference type="Gene3D" id="3.30.1150.10">
    <property type="match status" value="1"/>
</dbReference>
<evidence type="ECO:0000256" key="9">
    <source>
        <dbReference type="ARBA" id="ARBA00023136"/>
    </source>
</evidence>
<keyword evidence="7 10" id="KW-0653">Protein transport</keyword>
<evidence type="ECO:0000256" key="10">
    <source>
        <dbReference type="RuleBase" id="RU362123"/>
    </source>
</evidence>
<evidence type="ECO:0000256" key="11">
    <source>
        <dbReference type="SAM" id="MobiDB-lite"/>
    </source>
</evidence>
<evidence type="ECO:0000259" key="12">
    <source>
        <dbReference type="PROSITE" id="PS52015"/>
    </source>
</evidence>
<evidence type="ECO:0000313" key="13">
    <source>
        <dbReference type="EMBL" id="MBB6184763.1"/>
    </source>
</evidence>
<keyword evidence="8" id="KW-1133">Transmembrane helix</keyword>
<comment type="similarity">
    <text evidence="2 10">Belongs to the TonB family.</text>
</comment>
<gene>
    <name evidence="13" type="ORF">HNQ86_002108</name>
</gene>
<sequence>MSDLRRIHRMRGRAAFPLLSLLVIVLAAAGVLVHRWKQRDAAERAVRNGPAVASTAPKRSVQVATMGHAALLAAARRALAEHRLLAPQGDNAFAYYLEARKRQPHNPVVSSALRELFPFAVESAEQSINAGHFDEAEREIALLDRADPTNYSLNILRAKLDAQRKIAQTPPPAPPRAKPVAKRVASAPESTPPSTPDAEVAAPASPQPAPPPTAQPSAAPQLAKQTPPPAPPVQRTPPLLLRRVQPAYPAAARRAHRQGWVDVGYTVDVDGHVVDAHVVAAEPRHIFDLAALNAVRYWEYKPAERDGKSVAQKVQSRILFRL</sequence>
<dbReference type="NCBIfam" id="TIGR01352">
    <property type="entry name" value="tonB_Cterm"/>
    <property type="match status" value="1"/>
</dbReference>
<evidence type="ECO:0000256" key="3">
    <source>
        <dbReference type="ARBA" id="ARBA00022448"/>
    </source>
</evidence>
<keyword evidence="4 10" id="KW-1003">Cell membrane</keyword>
<protein>
    <recommendedName>
        <fullName evidence="10">Protein TonB</fullName>
    </recommendedName>
</protein>
<dbReference type="PANTHER" id="PTHR33446">
    <property type="entry name" value="PROTEIN TONB-RELATED"/>
    <property type="match status" value="1"/>
</dbReference>
<dbReference type="GO" id="GO:0015031">
    <property type="term" value="P:protein transport"/>
    <property type="evidence" value="ECO:0007669"/>
    <property type="project" value="UniProtKB-UniRule"/>
</dbReference>
<feature type="compositionally biased region" description="Low complexity" evidence="11">
    <location>
        <begin position="215"/>
        <end position="225"/>
    </location>
</feature>
<evidence type="ECO:0000256" key="8">
    <source>
        <dbReference type="ARBA" id="ARBA00022989"/>
    </source>
</evidence>
<dbReference type="GO" id="GO:0015891">
    <property type="term" value="P:siderophore transport"/>
    <property type="evidence" value="ECO:0007669"/>
    <property type="project" value="InterPro"/>
</dbReference>
<evidence type="ECO:0000256" key="6">
    <source>
        <dbReference type="ARBA" id="ARBA00022692"/>
    </source>
</evidence>
<dbReference type="InterPro" id="IPR037682">
    <property type="entry name" value="TonB_C"/>
</dbReference>
<dbReference type="Proteomes" id="UP000560000">
    <property type="component" value="Unassembled WGS sequence"/>
</dbReference>
<keyword evidence="10" id="KW-0735">Signal-anchor</keyword>
<feature type="compositionally biased region" description="Pro residues" evidence="11">
    <location>
        <begin position="205"/>
        <end position="214"/>
    </location>
</feature>
<evidence type="ECO:0000256" key="7">
    <source>
        <dbReference type="ARBA" id="ARBA00022927"/>
    </source>
</evidence>
<dbReference type="GO" id="GO:0030288">
    <property type="term" value="C:outer membrane-bounded periplasmic space"/>
    <property type="evidence" value="ECO:0007669"/>
    <property type="project" value="InterPro"/>
</dbReference>
<dbReference type="Pfam" id="PF03544">
    <property type="entry name" value="TonB_C"/>
    <property type="match status" value="1"/>
</dbReference>
<dbReference type="PRINTS" id="PR01374">
    <property type="entry name" value="TONBPROTEIN"/>
</dbReference>
<keyword evidence="3 10" id="KW-0813">Transport</keyword>
<dbReference type="RefSeq" id="WP_152569194.1">
    <property type="nucleotide sequence ID" value="NZ_JACHET010000001.1"/>
</dbReference>
<evidence type="ECO:0000256" key="5">
    <source>
        <dbReference type="ARBA" id="ARBA00022519"/>
    </source>
</evidence>
<reference evidence="13 14" key="1">
    <citation type="submission" date="2020-08" db="EMBL/GenBank/DDBJ databases">
        <title>Genomic Encyclopedia of Type Strains, Phase IV (KMG-IV): sequencing the most valuable type-strain genomes for metagenomic binning, comparative biology and taxonomic classification.</title>
        <authorList>
            <person name="Goeker M."/>
        </authorList>
    </citation>
    <scope>NUCLEOTIDE SEQUENCE [LARGE SCALE GENOMIC DNA]</scope>
    <source>
        <strain evidence="13 14">DSM 107085</strain>
    </source>
</reference>
<feature type="compositionally biased region" description="Pro residues" evidence="11">
    <location>
        <begin position="226"/>
        <end position="235"/>
    </location>
</feature>
<dbReference type="InterPro" id="IPR051045">
    <property type="entry name" value="TonB-dependent_transducer"/>
</dbReference>
<name>A0A841KGL8_9GAMM</name>
<comment type="subcellular location">
    <subcellularLocation>
        <location evidence="1 10">Cell inner membrane</location>
        <topology evidence="1 10">Single-pass membrane protein</topology>
        <orientation evidence="1 10">Periplasmic side</orientation>
    </subcellularLocation>
</comment>
<keyword evidence="9" id="KW-0472">Membrane</keyword>
<dbReference type="EMBL" id="JACHET010000001">
    <property type="protein sequence ID" value="MBB6184763.1"/>
    <property type="molecule type" value="Genomic_DNA"/>
</dbReference>
<dbReference type="PROSITE" id="PS52015">
    <property type="entry name" value="TONB_CTD"/>
    <property type="match status" value="1"/>
</dbReference>
<keyword evidence="6" id="KW-0812">Transmembrane</keyword>
<dbReference type="OrthoDB" id="1628901at2"/>
<evidence type="ECO:0000256" key="4">
    <source>
        <dbReference type="ARBA" id="ARBA00022475"/>
    </source>
</evidence>
<accession>A0A841KGL8</accession>
<dbReference type="AlphaFoldDB" id="A0A841KGL8"/>